<protein>
    <submittedName>
        <fullName evidence="7">LysE family translocator</fullName>
    </submittedName>
</protein>
<feature type="transmembrane region" description="Helical" evidence="6">
    <location>
        <begin position="40"/>
        <end position="64"/>
    </location>
</feature>
<evidence type="ECO:0000313" key="7">
    <source>
        <dbReference type="EMBL" id="MBE9069979.1"/>
    </source>
</evidence>
<gene>
    <name evidence="7" type="ORF">IQ260_25390</name>
</gene>
<evidence type="ECO:0000256" key="3">
    <source>
        <dbReference type="ARBA" id="ARBA00022692"/>
    </source>
</evidence>
<feature type="transmembrane region" description="Helical" evidence="6">
    <location>
        <begin position="70"/>
        <end position="91"/>
    </location>
</feature>
<comment type="caution">
    <text evidence="7">The sequence shown here is derived from an EMBL/GenBank/DDBJ whole genome shotgun (WGS) entry which is preliminary data.</text>
</comment>
<dbReference type="EMBL" id="JADEXP010000352">
    <property type="protein sequence ID" value="MBE9069979.1"/>
    <property type="molecule type" value="Genomic_DNA"/>
</dbReference>
<evidence type="ECO:0000256" key="2">
    <source>
        <dbReference type="ARBA" id="ARBA00022475"/>
    </source>
</evidence>
<proteinExistence type="predicted"/>
<keyword evidence="3 6" id="KW-0812">Transmembrane</keyword>
<comment type="subcellular location">
    <subcellularLocation>
        <location evidence="1">Cell membrane</location>
        <topology evidence="1">Multi-pass membrane protein</topology>
    </subcellularLocation>
</comment>
<evidence type="ECO:0000256" key="1">
    <source>
        <dbReference type="ARBA" id="ARBA00004651"/>
    </source>
</evidence>
<dbReference type="InterPro" id="IPR001123">
    <property type="entry name" value="LeuE-type"/>
</dbReference>
<dbReference type="PANTHER" id="PTHR30086">
    <property type="entry name" value="ARGININE EXPORTER PROTEIN ARGO"/>
    <property type="match status" value="1"/>
</dbReference>
<feature type="transmembrane region" description="Helical" evidence="6">
    <location>
        <begin position="111"/>
        <end position="132"/>
    </location>
</feature>
<keyword evidence="4 6" id="KW-1133">Transmembrane helix</keyword>
<dbReference type="Proteomes" id="UP000615026">
    <property type="component" value="Unassembled WGS sequence"/>
</dbReference>
<dbReference type="Pfam" id="PF01810">
    <property type="entry name" value="LysE"/>
    <property type="match status" value="1"/>
</dbReference>
<reference evidence="7" key="1">
    <citation type="submission" date="2020-10" db="EMBL/GenBank/DDBJ databases">
        <authorList>
            <person name="Castelo-Branco R."/>
            <person name="Eusebio N."/>
            <person name="Adriana R."/>
            <person name="Vieira A."/>
            <person name="Brugerolle De Fraissinette N."/>
            <person name="Rezende De Castro R."/>
            <person name="Schneider M.P."/>
            <person name="Vasconcelos V."/>
            <person name="Leao P.N."/>
        </authorList>
    </citation>
    <scope>NUCLEOTIDE SEQUENCE</scope>
    <source>
        <strain evidence="7">LEGE 11479</strain>
    </source>
</reference>
<evidence type="ECO:0000256" key="6">
    <source>
        <dbReference type="SAM" id="Phobius"/>
    </source>
</evidence>
<dbReference type="GO" id="GO:0005886">
    <property type="term" value="C:plasma membrane"/>
    <property type="evidence" value="ECO:0007669"/>
    <property type="project" value="UniProtKB-SubCell"/>
</dbReference>
<organism evidence="7 8">
    <name type="scientific">Leptolyngbya cf. ectocarpi LEGE 11479</name>
    <dbReference type="NCBI Taxonomy" id="1828722"/>
    <lineage>
        <taxon>Bacteria</taxon>
        <taxon>Bacillati</taxon>
        <taxon>Cyanobacteriota</taxon>
        <taxon>Cyanophyceae</taxon>
        <taxon>Leptolyngbyales</taxon>
        <taxon>Leptolyngbyaceae</taxon>
        <taxon>Leptolyngbya group</taxon>
        <taxon>Leptolyngbya</taxon>
    </lineage>
</organism>
<name>A0A928ZYR7_LEPEC</name>
<evidence type="ECO:0000313" key="8">
    <source>
        <dbReference type="Proteomes" id="UP000615026"/>
    </source>
</evidence>
<feature type="transmembrane region" description="Helical" evidence="6">
    <location>
        <begin position="186"/>
        <end position="207"/>
    </location>
</feature>
<dbReference type="GO" id="GO:0015171">
    <property type="term" value="F:amino acid transmembrane transporter activity"/>
    <property type="evidence" value="ECO:0007669"/>
    <property type="project" value="TreeGrafter"/>
</dbReference>
<feature type="transmembrane region" description="Helical" evidence="6">
    <location>
        <begin position="6"/>
        <end position="28"/>
    </location>
</feature>
<evidence type="ECO:0000256" key="5">
    <source>
        <dbReference type="ARBA" id="ARBA00023136"/>
    </source>
</evidence>
<dbReference type="PANTHER" id="PTHR30086:SF20">
    <property type="entry name" value="ARGININE EXPORTER PROTEIN ARGO-RELATED"/>
    <property type="match status" value="1"/>
</dbReference>
<feature type="transmembrane region" description="Helical" evidence="6">
    <location>
        <begin position="144"/>
        <end position="174"/>
    </location>
</feature>
<evidence type="ECO:0000256" key="4">
    <source>
        <dbReference type="ARBA" id="ARBA00022989"/>
    </source>
</evidence>
<keyword evidence="2" id="KW-1003">Cell membrane</keyword>
<dbReference type="AlphaFoldDB" id="A0A928ZYR7"/>
<keyword evidence="8" id="KW-1185">Reference proteome</keyword>
<dbReference type="RefSeq" id="WP_193995864.1">
    <property type="nucleotide sequence ID" value="NZ_JADEXP010000352.1"/>
</dbReference>
<sequence length="210" mass="22035">MPLDSIIAFIIASALLSIAPGPDNIFVLTQSALYGKKSGILVTLGLCTGLIVHTTAVALGIAAIFQTSVIAFTVLKVLGAVYLVYLAWQAFRASASTIKSPGSNLRSSGALYCRGIIMNVTNPKVSIFFLAFLPQFASLENGQIALQIFLLGGIFIFVTLVIFSAIALLAGVLGSWLNSSSRAQVYLNRIAGTVFGMLALKLATASAESE</sequence>
<accession>A0A928ZYR7</accession>
<keyword evidence="5 6" id="KW-0472">Membrane</keyword>
<dbReference type="PIRSF" id="PIRSF006324">
    <property type="entry name" value="LeuE"/>
    <property type="match status" value="1"/>
</dbReference>